<comment type="caution">
    <text evidence="3">The sequence shown here is derived from an EMBL/GenBank/DDBJ whole genome shotgun (WGS) entry which is preliminary data.</text>
</comment>
<feature type="compositionally biased region" description="Basic and acidic residues" evidence="1">
    <location>
        <begin position="170"/>
        <end position="182"/>
    </location>
</feature>
<dbReference type="Pfam" id="PF13837">
    <property type="entry name" value="Myb_DNA-bind_4"/>
    <property type="match status" value="1"/>
</dbReference>
<dbReference type="EMBL" id="JANPWB010000002">
    <property type="protein sequence ID" value="KAJ1211475.1"/>
    <property type="molecule type" value="Genomic_DNA"/>
</dbReference>
<feature type="domain" description="Myb-like" evidence="2">
    <location>
        <begin position="7"/>
        <end position="67"/>
    </location>
</feature>
<protein>
    <recommendedName>
        <fullName evidence="2">Myb-like domain-containing protein</fullName>
    </recommendedName>
</protein>
<dbReference type="Gene3D" id="1.10.10.60">
    <property type="entry name" value="Homeodomain-like"/>
    <property type="match status" value="1"/>
</dbReference>
<feature type="compositionally biased region" description="Acidic residues" evidence="1">
    <location>
        <begin position="122"/>
        <end position="132"/>
    </location>
</feature>
<organism evidence="3 4">
    <name type="scientific">Pleurodeles waltl</name>
    <name type="common">Iberian ribbed newt</name>
    <dbReference type="NCBI Taxonomy" id="8319"/>
    <lineage>
        <taxon>Eukaryota</taxon>
        <taxon>Metazoa</taxon>
        <taxon>Chordata</taxon>
        <taxon>Craniata</taxon>
        <taxon>Vertebrata</taxon>
        <taxon>Euteleostomi</taxon>
        <taxon>Amphibia</taxon>
        <taxon>Batrachia</taxon>
        <taxon>Caudata</taxon>
        <taxon>Salamandroidea</taxon>
        <taxon>Salamandridae</taxon>
        <taxon>Pleurodelinae</taxon>
        <taxon>Pleurodeles</taxon>
    </lineage>
</organism>
<accession>A0AAV7WBQ1</accession>
<evidence type="ECO:0000259" key="2">
    <source>
        <dbReference type="PROSITE" id="PS50090"/>
    </source>
</evidence>
<dbReference type="AlphaFoldDB" id="A0AAV7WBQ1"/>
<reference evidence="3" key="1">
    <citation type="journal article" date="2022" name="bioRxiv">
        <title>Sequencing and chromosome-scale assembly of the giantPleurodeles waltlgenome.</title>
        <authorList>
            <person name="Brown T."/>
            <person name="Elewa A."/>
            <person name="Iarovenko S."/>
            <person name="Subramanian E."/>
            <person name="Araus A.J."/>
            <person name="Petzold A."/>
            <person name="Susuki M."/>
            <person name="Suzuki K.-i.T."/>
            <person name="Hayashi T."/>
            <person name="Toyoda A."/>
            <person name="Oliveira C."/>
            <person name="Osipova E."/>
            <person name="Leigh N.D."/>
            <person name="Simon A."/>
            <person name="Yun M.H."/>
        </authorList>
    </citation>
    <scope>NUCLEOTIDE SEQUENCE</scope>
    <source>
        <strain evidence="3">20211129_DDA</strain>
        <tissue evidence="3">Liver</tissue>
    </source>
</reference>
<keyword evidence="4" id="KW-1185">Reference proteome</keyword>
<dbReference type="Proteomes" id="UP001066276">
    <property type="component" value="Chromosome 1_2"/>
</dbReference>
<name>A0AAV7WBQ1_PLEWA</name>
<evidence type="ECO:0000256" key="1">
    <source>
        <dbReference type="SAM" id="MobiDB-lite"/>
    </source>
</evidence>
<dbReference type="PROSITE" id="PS50090">
    <property type="entry name" value="MYB_LIKE"/>
    <property type="match status" value="1"/>
</dbReference>
<feature type="region of interest" description="Disordered" evidence="1">
    <location>
        <begin position="121"/>
        <end position="141"/>
    </location>
</feature>
<dbReference type="InterPro" id="IPR001005">
    <property type="entry name" value="SANT/Myb"/>
</dbReference>
<sequence>MPRGPCWSQHEVGRLLAQIGGSRQVPLLMASTSRPNEALWRDIARRLSAEGYERSVSQCRAKWKKLKQSFYSDWAARRRGGGPTLCSPGHYKVMKGLWKAAGRPVFGVRRLPVYSLGMLEAKEEEDDEDEDEVLRPSSATLPWDMRSSVEQEGLSCPELSPVRQAGSILGEHKSPNSEDRYPQDNARTPPPPALHLAKTDFLSSSLLAGAPEFQGSSSPLSYSAFPHLLTLKQESGEDGLVLPADTTASLPEDETSLDEHVDTDLQAPAVVSLLQNMQQILAQLLQTSQQQQVLLESLASDTVTHLHLISDNLVHVGETLHELLIRVHNCDDIQ</sequence>
<dbReference type="InterPro" id="IPR044822">
    <property type="entry name" value="Myb_DNA-bind_4"/>
</dbReference>
<proteinExistence type="predicted"/>
<evidence type="ECO:0000313" key="3">
    <source>
        <dbReference type="EMBL" id="KAJ1211475.1"/>
    </source>
</evidence>
<evidence type="ECO:0000313" key="4">
    <source>
        <dbReference type="Proteomes" id="UP001066276"/>
    </source>
</evidence>
<feature type="region of interest" description="Disordered" evidence="1">
    <location>
        <begin position="168"/>
        <end position="190"/>
    </location>
</feature>
<gene>
    <name evidence="3" type="ORF">NDU88_006835</name>
</gene>